<dbReference type="CDD" id="cd03312">
    <property type="entry name" value="CIMS_N_terminal_like"/>
    <property type="match status" value="1"/>
</dbReference>
<feature type="binding site" evidence="13">
    <location>
        <position position="730"/>
    </location>
    <ligand>
        <name>Zn(2+)</name>
        <dbReference type="ChEBI" id="CHEBI:29105"/>
        <label>1</label>
        <note>catalytic</note>
    </ligand>
</feature>
<feature type="binding site" evidence="11">
    <location>
        <position position="645"/>
    </location>
    <ligand>
        <name>Zn(2+)</name>
        <dbReference type="ChEBI" id="CHEBI:29105"/>
        <note>catalytic</note>
    </ligand>
</feature>
<feature type="binding site" evidence="11 12">
    <location>
        <position position="488"/>
    </location>
    <ligand>
        <name>L-methionine</name>
        <dbReference type="ChEBI" id="CHEBI:57844"/>
    </ligand>
</feature>
<dbReference type="InterPro" id="IPR038071">
    <property type="entry name" value="UROD/MetE-like_sf"/>
</dbReference>
<dbReference type="FunFam" id="3.20.20.210:FF:000002">
    <property type="entry name" value="5-methyltetrahydropteroyltriglutamate--homocysteine methyltransferase"/>
    <property type="match status" value="1"/>
</dbReference>
<dbReference type="EMBL" id="LR217707">
    <property type="protein sequence ID" value="VFP80944.1"/>
    <property type="molecule type" value="Genomic_DNA"/>
</dbReference>
<evidence type="ECO:0000259" key="16">
    <source>
        <dbReference type="Pfam" id="PF08267"/>
    </source>
</evidence>
<keyword evidence="6 11" id="KW-0808">Transferase</keyword>
<dbReference type="EC" id="2.1.1.14" evidence="11"/>
<dbReference type="InterPro" id="IPR013215">
    <property type="entry name" value="Cbl-indep_Met_Synth_N"/>
</dbReference>
<dbReference type="Gene3D" id="3.20.20.210">
    <property type="match status" value="2"/>
</dbReference>
<evidence type="ECO:0000256" key="14">
    <source>
        <dbReference type="PIRSR" id="PIRSR000382-3"/>
    </source>
</evidence>
<protein>
    <recommendedName>
        <fullName evidence="11">5-methyltetrahydropteroyltriglutamate--homocysteine methyltransferase</fullName>
        <ecNumber evidence="11">2.1.1.14</ecNumber>
    </recommendedName>
    <alternativeName>
        <fullName evidence="11">Cobalamin-independent methionine synthase</fullName>
    </alternativeName>
    <alternativeName>
        <fullName evidence="11">Methionine synthase, vitamin-B12 independent isozyme</fullName>
    </alternativeName>
</protein>
<comment type="catalytic activity">
    <reaction evidence="11">
        <text>5-methyltetrahydropteroyltri-L-glutamate + L-homocysteine = tetrahydropteroyltri-L-glutamate + L-methionine</text>
        <dbReference type="Rhea" id="RHEA:21196"/>
        <dbReference type="ChEBI" id="CHEBI:57844"/>
        <dbReference type="ChEBI" id="CHEBI:58140"/>
        <dbReference type="ChEBI" id="CHEBI:58199"/>
        <dbReference type="ChEBI" id="CHEBI:58207"/>
        <dbReference type="EC" id="2.1.1.14"/>
    </reaction>
</comment>
<feature type="binding site" evidence="11">
    <location>
        <position position="609"/>
    </location>
    <ligand>
        <name>5-methyltetrahydropteroyltri-L-glutamate</name>
        <dbReference type="ChEBI" id="CHEBI:58207"/>
    </ligand>
</feature>
<dbReference type="UniPathway" id="UPA00051">
    <property type="reaction ID" value="UER00082"/>
</dbReference>
<dbReference type="Pfam" id="PF01717">
    <property type="entry name" value="Meth_synt_2"/>
    <property type="match status" value="1"/>
</dbReference>
<evidence type="ECO:0000256" key="7">
    <source>
        <dbReference type="ARBA" id="ARBA00022723"/>
    </source>
</evidence>
<evidence type="ECO:0000256" key="8">
    <source>
        <dbReference type="ARBA" id="ARBA00022737"/>
    </source>
</evidence>
<proteinExistence type="inferred from homology"/>
<feature type="binding site" evidence="11 12">
    <location>
        <position position="565"/>
    </location>
    <ligand>
        <name>5-methyltetrahydropteroyltri-L-glutamate</name>
        <dbReference type="ChEBI" id="CHEBI:58207"/>
    </ligand>
</feature>
<organism evidence="17 18">
    <name type="scientific">Buchnera aphidicola</name>
    <name type="common">Cinara kochiana kochiana</name>
    <dbReference type="NCBI Taxonomy" id="2518976"/>
    <lineage>
        <taxon>Bacteria</taxon>
        <taxon>Pseudomonadati</taxon>
        <taxon>Pseudomonadota</taxon>
        <taxon>Gammaproteobacteria</taxon>
        <taxon>Enterobacterales</taxon>
        <taxon>Erwiniaceae</taxon>
        <taxon>Buchnera</taxon>
    </lineage>
</organism>
<dbReference type="Proteomes" id="UP000294380">
    <property type="component" value="Chromosome"/>
</dbReference>
<keyword evidence="8 11" id="KW-0677">Repeat</keyword>
<dbReference type="NCBIfam" id="NF003556">
    <property type="entry name" value="PRK05222.1"/>
    <property type="match status" value="1"/>
</dbReference>
<feature type="domain" description="Cobalamin-independent methionine synthase MetE C-terminal/archaeal" evidence="15">
    <location>
        <begin position="430"/>
        <end position="751"/>
    </location>
</feature>
<evidence type="ECO:0000256" key="4">
    <source>
        <dbReference type="ARBA" id="ARBA00022603"/>
    </source>
</evidence>
<dbReference type="OrthoDB" id="244285at2"/>
<feature type="binding site" evidence="11">
    <location>
        <position position="669"/>
    </location>
    <ligand>
        <name>Zn(2+)</name>
        <dbReference type="ChEBI" id="CHEBI:29105"/>
        <note>catalytic</note>
    </ligand>
</feature>
<feature type="binding site" evidence="12">
    <location>
        <position position="122"/>
    </location>
    <ligand>
        <name>5-methyltetrahydropteroyltri-L-glutamate</name>
        <dbReference type="ChEBI" id="CHEBI:58207"/>
    </ligand>
</feature>
<dbReference type="SUPFAM" id="SSF51726">
    <property type="entry name" value="UROD/MetE-like"/>
    <property type="match status" value="2"/>
</dbReference>
<evidence type="ECO:0000256" key="12">
    <source>
        <dbReference type="PIRSR" id="PIRSR000382-1"/>
    </source>
</evidence>
<feature type="binding site" evidence="11 12">
    <location>
        <begin position="435"/>
        <end position="437"/>
    </location>
    <ligand>
        <name>L-methionine</name>
        <dbReference type="ChEBI" id="CHEBI:57844"/>
    </ligand>
</feature>
<accession>A0A451D5G7</accession>
<dbReference type="AlphaFoldDB" id="A0A451D5G7"/>
<feature type="binding site" evidence="13">
    <location>
        <position position="645"/>
    </location>
    <ligand>
        <name>Zn(2+)</name>
        <dbReference type="ChEBI" id="CHEBI:29105"/>
        <label>1</label>
        <note>catalytic</note>
    </ligand>
</feature>
<feature type="binding site" evidence="11">
    <location>
        <position position="730"/>
    </location>
    <ligand>
        <name>Zn(2+)</name>
        <dbReference type="ChEBI" id="CHEBI:29105"/>
        <note>catalytic</note>
    </ligand>
</feature>
<dbReference type="GO" id="GO:0008270">
    <property type="term" value="F:zinc ion binding"/>
    <property type="evidence" value="ECO:0007669"/>
    <property type="project" value="InterPro"/>
</dbReference>
<feature type="binding site" evidence="11">
    <location>
        <position position="488"/>
    </location>
    <ligand>
        <name>L-homocysteine</name>
        <dbReference type="ChEBI" id="CHEBI:58199"/>
    </ligand>
</feature>
<feature type="binding site" evidence="12">
    <location>
        <position position="20"/>
    </location>
    <ligand>
        <name>5-methyltetrahydropteroyltri-L-glutamate</name>
        <dbReference type="ChEBI" id="CHEBI:58207"/>
    </ligand>
</feature>
<dbReference type="FunFam" id="3.20.20.210:FF:000003">
    <property type="entry name" value="5-methyltetrahydropteroyltriglutamate--homocysteine methyltransferase"/>
    <property type="match status" value="1"/>
</dbReference>
<dbReference type="InterPro" id="IPR002629">
    <property type="entry name" value="Met_Synth_C/arc"/>
</dbReference>
<dbReference type="GO" id="GO:0032259">
    <property type="term" value="P:methylation"/>
    <property type="evidence" value="ECO:0007669"/>
    <property type="project" value="UniProtKB-KW"/>
</dbReference>
<comment type="cofactor">
    <cofactor evidence="13">
        <name>Zn(2+)</name>
        <dbReference type="ChEBI" id="CHEBI:29105"/>
    </cofactor>
    <text evidence="13">Binds 2 Zn(2+) ions per subunit.</text>
</comment>
<keyword evidence="4 11" id="KW-0489">Methyltransferase</keyword>
<evidence type="ECO:0000256" key="6">
    <source>
        <dbReference type="ARBA" id="ARBA00022679"/>
    </source>
</evidence>
<comment type="pathway">
    <text evidence="2 11">Amino-acid biosynthesis; L-methionine biosynthesis via de novo pathway; L-methionine from L-homocysteine (MetE route): step 1/1.</text>
</comment>
<evidence type="ECO:0000313" key="17">
    <source>
        <dbReference type="EMBL" id="VFP80944.1"/>
    </source>
</evidence>
<comment type="function">
    <text evidence="1 11">Catalyzes the transfer of a methyl group from 5-methyltetrahydrofolate to homocysteine resulting in methionine formation.</text>
</comment>
<feature type="binding site" evidence="11 12">
    <location>
        <begin position="519"/>
        <end position="520"/>
    </location>
    <ligand>
        <name>5-methyltetrahydropteroyltri-L-glutamate</name>
        <dbReference type="ChEBI" id="CHEBI:58207"/>
    </ligand>
</feature>
<evidence type="ECO:0000313" key="18">
    <source>
        <dbReference type="Proteomes" id="UP000294380"/>
    </source>
</evidence>
<evidence type="ECO:0000259" key="15">
    <source>
        <dbReference type="Pfam" id="PF01717"/>
    </source>
</evidence>
<feature type="binding site" evidence="11 12">
    <location>
        <begin position="435"/>
        <end position="437"/>
    </location>
    <ligand>
        <name>L-homocysteine</name>
        <dbReference type="ChEBI" id="CHEBI:58199"/>
    </ligand>
</feature>
<name>A0A451D5G7_9GAMM</name>
<dbReference type="GO" id="GO:0071265">
    <property type="term" value="P:L-methionine biosynthetic process"/>
    <property type="evidence" value="ECO:0007669"/>
    <property type="project" value="UniProtKB-ARBA"/>
</dbReference>
<feature type="binding site" evidence="11 12">
    <location>
        <position position="603"/>
    </location>
    <ligand>
        <name>L-homocysteine</name>
        <dbReference type="ChEBI" id="CHEBI:58199"/>
    </ligand>
</feature>
<keyword evidence="10 11" id="KW-0486">Methionine biosynthesis</keyword>
<evidence type="ECO:0000256" key="1">
    <source>
        <dbReference type="ARBA" id="ARBA00002777"/>
    </source>
</evidence>
<feature type="binding site" evidence="11">
    <location>
        <position position="647"/>
    </location>
    <ligand>
        <name>Zn(2+)</name>
        <dbReference type="ChEBI" id="CHEBI:29105"/>
        <note>catalytic</note>
    </ligand>
</feature>
<dbReference type="Pfam" id="PF08267">
    <property type="entry name" value="Meth_synt_1"/>
    <property type="match status" value="1"/>
</dbReference>
<evidence type="ECO:0000256" key="10">
    <source>
        <dbReference type="ARBA" id="ARBA00023167"/>
    </source>
</evidence>
<feature type="binding site" evidence="11 12">
    <location>
        <position position="603"/>
    </location>
    <ligand>
        <name>L-methionine</name>
        <dbReference type="ChEBI" id="CHEBI:57844"/>
    </ligand>
</feature>
<dbReference type="GO" id="GO:0003871">
    <property type="term" value="F:5-methyltetrahydropteroyltriglutamate-homocysteine S-methyltransferase activity"/>
    <property type="evidence" value="ECO:0007669"/>
    <property type="project" value="UniProtKB-UniRule"/>
</dbReference>
<feature type="binding site" evidence="11">
    <location>
        <position position="117"/>
    </location>
    <ligand>
        <name>5-methyltetrahydropteroyltri-L-glutamate</name>
        <dbReference type="ChEBI" id="CHEBI:58207"/>
    </ligand>
</feature>
<dbReference type="InterPro" id="IPR006276">
    <property type="entry name" value="Cobalamin-indep_Met_synthase"/>
</dbReference>
<evidence type="ECO:0000256" key="5">
    <source>
        <dbReference type="ARBA" id="ARBA00022605"/>
    </source>
</evidence>
<dbReference type="RefSeq" id="WP_154028231.1">
    <property type="nucleotide sequence ID" value="NZ_LR217707.1"/>
</dbReference>
<sequence length="761" mass="88546">MAIKNHILGFPRIGLHRELKFALESYWSKKITLNDLLAVGKKIRYSNWKYQADSGLDYVTVGDFAWYDHVLNISMMINNIPERHQINEQKINLDTLFRVARGSRLVNKNCSASEMTKWFNTNYHYIVPEFTLDQKFCFSWKQIIEETDEALALGYTVKPVLLGPLTYIWLGKVKGINFNKLDLLERIIPIYQEVLAELSKRKIEWIQIDEPILVLDISKEWKQAFIKTYQQIHIVNTAKILLSTYFGDIHHNLDIVNILSIDGLHIDLIAGKYDLSQLHNYFNKKYLLSLGVINGRNIWKSDLLTWFTKLKSFMKFRNVFWISTSCSLLHVPLDLSLEDNLTDFVKSWFSFGMQKCLELSILSRVLNGKLDIEEIYHWIKPINAYKSSNIVNNIVVQNRLLQISSDHMKRKNSFFVRSKVQKLNLNLPILPTTTIGSFPQTSDIRKLRLDYKNKKISQLDYEDSIKEYIKNNIIQQEKLGLDVLVHGEPERNDMVEYFSEYLEGFVFTQYGWVQSYGSRCVKPPIIVGDISRITPITVMWSKFAQKLTKKPIKAMLTGPVTILCWSFPREDISKENIAKQIALALRDEVLDLEHAGINIIQIDEPALREGLPLRKNNWNDYLSWAVKSFQLCSSGVKDKTQIHTHMCYCEFNDIMSAIVDLDVDVITVETSRSDMELLEFFKNFKYPNDIGPGVYDIHSPNIPTINWIEQLLMKAIEYIPIQQLWVNPDCGLKTRTWMETSLALQNMIQATINVRKKILTK</sequence>
<feature type="binding site" evidence="11">
    <location>
        <begin position="17"/>
        <end position="20"/>
    </location>
    <ligand>
        <name>5-methyltetrahydropteroyltri-L-glutamate</name>
        <dbReference type="ChEBI" id="CHEBI:58207"/>
    </ligand>
</feature>
<dbReference type="PANTHER" id="PTHR30519">
    <property type="entry name" value="5-METHYLTETRAHYDROPTEROYLTRIGLUTAMATE--HOMOCYSTEINE METHYLTRANSFERASE"/>
    <property type="match status" value="1"/>
</dbReference>
<evidence type="ECO:0000256" key="11">
    <source>
        <dbReference type="HAMAP-Rule" id="MF_00172"/>
    </source>
</evidence>
<feature type="active site" description="Proton donor" evidence="11 14">
    <location>
        <position position="698"/>
    </location>
</feature>
<keyword evidence="7 11" id="KW-0479">Metal-binding</keyword>
<feature type="binding site" evidence="13">
    <location>
        <position position="647"/>
    </location>
    <ligand>
        <name>Zn(2+)</name>
        <dbReference type="ChEBI" id="CHEBI:29105"/>
        <label>1</label>
        <note>catalytic</note>
    </ligand>
</feature>
<keyword evidence="9 11" id="KW-0862">Zinc</keyword>
<feature type="binding site" evidence="13">
    <location>
        <position position="660"/>
    </location>
    <ligand>
        <name>Zn(2+)</name>
        <dbReference type="ChEBI" id="CHEBI:29105"/>
        <label>1</label>
        <note>catalytic</note>
    </ligand>
</feature>
<feature type="binding site" evidence="13">
    <location>
        <position position="669"/>
    </location>
    <ligand>
        <name>Zn(2+)</name>
        <dbReference type="ChEBI" id="CHEBI:29105"/>
        <label>1</label>
        <note>catalytic</note>
    </ligand>
</feature>
<feature type="domain" description="Cobalamin-independent methionine synthase MetE N-terminal" evidence="16">
    <location>
        <begin position="5"/>
        <end position="314"/>
    </location>
</feature>
<evidence type="ECO:0000256" key="13">
    <source>
        <dbReference type="PIRSR" id="PIRSR000382-2"/>
    </source>
</evidence>
<keyword evidence="5 11" id="KW-0028">Amino-acid biosynthesis</keyword>
<dbReference type="NCBIfam" id="TIGR01371">
    <property type="entry name" value="met_syn_B12ind"/>
    <property type="match status" value="1"/>
</dbReference>
<gene>
    <name evidence="11 17" type="primary">metE</name>
    <name evidence="17" type="ORF">BUCIKOCA2762_017</name>
</gene>
<dbReference type="PIRSF" id="PIRSF000382">
    <property type="entry name" value="MeTrfase_B12_ind"/>
    <property type="match status" value="1"/>
</dbReference>
<comment type="cofactor">
    <cofactor evidence="11">
        <name>Zn(2+)</name>
        <dbReference type="ChEBI" id="CHEBI:29105"/>
    </cofactor>
    <text evidence="11">Binds 1 zinc ion per subunit.</text>
</comment>
<evidence type="ECO:0000256" key="2">
    <source>
        <dbReference type="ARBA" id="ARBA00004681"/>
    </source>
</evidence>
<reference evidence="17 18" key="1">
    <citation type="submission" date="2019-02" db="EMBL/GenBank/DDBJ databases">
        <authorList>
            <person name="Manzano-Marin A."/>
            <person name="Manzano-Marin A."/>
        </authorList>
    </citation>
    <scope>NUCLEOTIDE SEQUENCE [LARGE SCALE GENOMIC DNA]</scope>
    <source>
        <strain evidence="17 18">BuCikochiana</strain>
    </source>
</reference>
<evidence type="ECO:0000256" key="3">
    <source>
        <dbReference type="ARBA" id="ARBA00009553"/>
    </source>
</evidence>
<comment type="similarity">
    <text evidence="3 11">Belongs to the vitamin-B12 independent methionine synthase family.</text>
</comment>
<evidence type="ECO:0000256" key="9">
    <source>
        <dbReference type="ARBA" id="ARBA00022833"/>
    </source>
</evidence>
<dbReference type="CDD" id="cd03311">
    <property type="entry name" value="CIMS_C_terminal_like"/>
    <property type="match status" value="1"/>
</dbReference>
<dbReference type="HAMAP" id="MF_00172">
    <property type="entry name" value="Meth_synth"/>
    <property type="match status" value="1"/>
</dbReference>